<accession>A0A4Q0SPJ5</accession>
<organism evidence="2 3">
    <name type="scientific">Bradyrhizobium zhanjiangense</name>
    <dbReference type="NCBI Taxonomy" id="1325107"/>
    <lineage>
        <taxon>Bacteria</taxon>
        <taxon>Pseudomonadati</taxon>
        <taxon>Pseudomonadota</taxon>
        <taxon>Alphaproteobacteria</taxon>
        <taxon>Hyphomicrobiales</taxon>
        <taxon>Nitrobacteraceae</taxon>
        <taxon>Bradyrhizobium</taxon>
    </lineage>
</organism>
<gene>
    <name evidence="2" type="ORF">XH94_08955</name>
</gene>
<evidence type="ECO:0000313" key="3">
    <source>
        <dbReference type="Proteomes" id="UP000290565"/>
    </source>
</evidence>
<feature type="transmembrane region" description="Helical" evidence="1">
    <location>
        <begin position="20"/>
        <end position="45"/>
    </location>
</feature>
<dbReference type="EMBL" id="LBJM01000020">
    <property type="protein sequence ID" value="RXH41302.1"/>
    <property type="molecule type" value="Genomic_DNA"/>
</dbReference>
<evidence type="ECO:0000256" key="1">
    <source>
        <dbReference type="SAM" id="Phobius"/>
    </source>
</evidence>
<dbReference type="RefSeq" id="WP_128944230.1">
    <property type="nucleotide sequence ID" value="NZ_LBJM01000020.1"/>
</dbReference>
<keyword evidence="1" id="KW-0812">Transmembrane</keyword>
<dbReference type="AlphaFoldDB" id="A0A4Q0SPJ5"/>
<proteinExistence type="predicted"/>
<protein>
    <submittedName>
        <fullName evidence="2">Uncharacterized protein</fullName>
    </submittedName>
</protein>
<name>A0A4Q0SPJ5_9BRAD</name>
<comment type="caution">
    <text evidence="2">The sequence shown here is derived from an EMBL/GenBank/DDBJ whole genome shotgun (WGS) entry which is preliminary data.</text>
</comment>
<evidence type="ECO:0000313" key="2">
    <source>
        <dbReference type="EMBL" id="RXH41302.1"/>
    </source>
</evidence>
<keyword evidence="1" id="KW-1133">Transmembrane helix</keyword>
<dbReference type="Proteomes" id="UP000290565">
    <property type="component" value="Unassembled WGS sequence"/>
</dbReference>
<reference evidence="2 3" key="1">
    <citation type="submission" date="2015-04" db="EMBL/GenBank/DDBJ databases">
        <title>Comparative genomics of rhizobia nodulating Arachis hypogaea in China.</title>
        <authorList>
            <person name="Li Y."/>
        </authorList>
    </citation>
    <scope>NUCLEOTIDE SEQUENCE [LARGE SCALE GENOMIC DNA]</scope>
    <source>
        <strain evidence="2 3">CCBAU 51787</strain>
    </source>
</reference>
<keyword evidence="1" id="KW-0472">Membrane</keyword>
<sequence length="102" mass="11102">MGIWDALASVAKDRENPVSTLLTAFAVIAFVLGGMALMMAFPLVVTSIMSTGGDIMSGKAPVQALWRNCYDFKEIDGKVFRIDQCRGKMEPFSLEKPKGESP</sequence>